<keyword evidence="3" id="KW-1185">Reference proteome</keyword>
<keyword evidence="1" id="KW-0732">Signal</keyword>
<comment type="caution">
    <text evidence="2">The sequence shown here is derived from an EMBL/GenBank/DDBJ whole genome shotgun (WGS) entry which is preliminary data.</text>
</comment>
<evidence type="ECO:0000256" key="1">
    <source>
        <dbReference type="SAM" id="SignalP"/>
    </source>
</evidence>
<protein>
    <submittedName>
        <fullName evidence="2">Uncharacterized protein</fullName>
    </submittedName>
</protein>
<organism evidence="2 3">
    <name type="scientific">Lactuca virosa</name>
    <dbReference type="NCBI Taxonomy" id="75947"/>
    <lineage>
        <taxon>Eukaryota</taxon>
        <taxon>Viridiplantae</taxon>
        <taxon>Streptophyta</taxon>
        <taxon>Embryophyta</taxon>
        <taxon>Tracheophyta</taxon>
        <taxon>Spermatophyta</taxon>
        <taxon>Magnoliopsida</taxon>
        <taxon>eudicotyledons</taxon>
        <taxon>Gunneridae</taxon>
        <taxon>Pentapetalae</taxon>
        <taxon>asterids</taxon>
        <taxon>campanulids</taxon>
        <taxon>Asterales</taxon>
        <taxon>Asteraceae</taxon>
        <taxon>Cichorioideae</taxon>
        <taxon>Cichorieae</taxon>
        <taxon>Lactucinae</taxon>
        <taxon>Lactuca</taxon>
    </lineage>
</organism>
<gene>
    <name evidence="2" type="ORF">LVIROSA_LOCUS11373</name>
</gene>
<evidence type="ECO:0000313" key="3">
    <source>
        <dbReference type="Proteomes" id="UP001157418"/>
    </source>
</evidence>
<feature type="chain" id="PRO_5043459935" evidence="1">
    <location>
        <begin position="18"/>
        <end position="164"/>
    </location>
</feature>
<dbReference type="EMBL" id="CAKMRJ010001374">
    <property type="protein sequence ID" value="CAH1424140.1"/>
    <property type="molecule type" value="Genomic_DNA"/>
</dbReference>
<reference evidence="2 3" key="1">
    <citation type="submission" date="2022-01" db="EMBL/GenBank/DDBJ databases">
        <authorList>
            <person name="Xiong W."/>
            <person name="Schranz E."/>
        </authorList>
    </citation>
    <scope>NUCLEOTIDE SEQUENCE [LARGE SCALE GENOMIC DNA]</scope>
</reference>
<proteinExistence type="predicted"/>
<name>A0AAU9MQ95_9ASTR</name>
<evidence type="ECO:0000313" key="2">
    <source>
        <dbReference type="EMBL" id="CAH1424140.1"/>
    </source>
</evidence>
<dbReference type="Proteomes" id="UP001157418">
    <property type="component" value="Unassembled WGS sequence"/>
</dbReference>
<dbReference type="AlphaFoldDB" id="A0AAU9MQ95"/>
<feature type="signal peptide" evidence="1">
    <location>
        <begin position="1"/>
        <end position="17"/>
    </location>
</feature>
<sequence length="164" mass="18853">MLSLYFLQIWLFTTSLRRSPPPSASTPPTIRNYVHLSIFSGEENGAEPQTESELADVYAISALKVSDALEVNYQMLIWMHSMNNYKVNRNKVLSKRSKVYIHILMSPYEDHEDAKKIVPTSPIGQTSVHLDSFDVTHMHSLGKPLELVTPFRQRKRQVFSTLKF</sequence>
<accession>A0AAU9MQ95</accession>